<evidence type="ECO:0000313" key="4">
    <source>
        <dbReference type="EMBL" id="EHO17273.1"/>
    </source>
</evidence>
<keyword evidence="1" id="KW-0378">Hydrolase</keyword>
<evidence type="ECO:0000259" key="2">
    <source>
        <dbReference type="PROSITE" id="PS51192"/>
    </source>
</evidence>
<dbReference type="InterPro" id="IPR049730">
    <property type="entry name" value="SNF2/RAD54-like_C"/>
</dbReference>
<evidence type="ECO:0000313" key="5">
    <source>
        <dbReference type="Proteomes" id="UP000018466"/>
    </source>
</evidence>
<dbReference type="Gene3D" id="3.40.50.300">
    <property type="entry name" value="P-loop containing nucleotide triphosphate hydrolases"/>
    <property type="match status" value="1"/>
</dbReference>
<dbReference type="SUPFAM" id="SSF47794">
    <property type="entry name" value="Rad51 N-terminal domain-like"/>
    <property type="match status" value="1"/>
</dbReference>
<feature type="domain" description="Helicase C-terminal" evidence="3">
    <location>
        <begin position="534"/>
        <end position="697"/>
    </location>
</feature>
<dbReference type="AlphaFoldDB" id="A0AA36Y5F0"/>
<dbReference type="Pfam" id="PF00176">
    <property type="entry name" value="SNF2-rel_dom"/>
    <property type="match status" value="1"/>
</dbReference>
<keyword evidence="5" id="KW-1185">Reference proteome</keyword>
<dbReference type="InterPro" id="IPR014001">
    <property type="entry name" value="Helicase_ATP-bd"/>
</dbReference>
<dbReference type="GO" id="GO:0005524">
    <property type="term" value="F:ATP binding"/>
    <property type="evidence" value="ECO:0007669"/>
    <property type="project" value="InterPro"/>
</dbReference>
<comment type="caution">
    <text evidence="4">The sequence shown here is derived from an EMBL/GenBank/DDBJ whole genome shotgun (WGS) entry which is preliminary data.</text>
</comment>
<sequence length="731" mass="81383">MKRTFSFAEARELLQKHEQWETERGMLCEKAEDCRAVVETACEHFVAAETMKTLRDIPVEELNRERRGLRVRLLRESGYANYEDLMLASEEQLAALNGISEDGAALIKDAVGETVTQLRPGIKLRLSADKRTEETSNIVLSLYRYRAAEGLSRDAQALSAHYAAGIGKAMEELSRGKGFFRWLFTGKAEKDAASEAYLYLEELANGAYGTELTRLREARLESEASSAETAWDSFRTQPIVYSNLLEKLVPGLLGNGDAVYGLPEELAREVEAEPLFADGMRCELRRYQAWGVKYILHQGKVLLGDEMGLGKTVQAIAAMVTLRNAGATHFAVVCPASVLVNWCREITKFSDLKAIKVHGPSRQAALSDWITSGGVAVTSYETVQHWELPEDFGFSLLTVDEAHYIKNPGARRTVHVRNLALRAERLLFMTGTALENRVDEMVELIGVLRPELAAEIGGMKMLATAPRFRELVAPVYYRRKRDQVLTELPELEEQESWCQLGAAERARYEADVLNENYHAARRVSWTVGDIAQSSKAQRLLEIAEEAAAEGRKVLVFSFYLDTIQKVKGLLGERCMEPITGAMTPARRQEVLDAFDAAAPGQVLAAQIVAGGTGLNIQTASVVILCEPQLKPSLESQAIARAYRMGQARNVLVYRLLCEDSIDERIMELLAEKQAVFDAFADKSSAAEELELDTKTLGKLMAEEMQRIEERQAVEALAREQDKAAETTEEES</sequence>
<dbReference type="InterPro" id="IPR027417">
    <property type="entry name" value="P-loop_NTPase"/>
</dbReference>
<dbReference type="PANTHER" id="PTHR10799">
    <property type="entry name" value="SNF2/RAD54 HELICASE FAMILY"/>
    <property type="match status" value="1"/>
</dbReference>
<dbReference type="PROSITE" id="PS51192">
    <property type="entry name" value="HELICASE_ATP_BIND_1"/>
    <property type="match status" value="1"/>
</dbReference>
<dbReference type="Pfam" id="PF00271">
    <property type="entry name" value="Helicase_C"/>
    <property type="match status" value="1"/>
</dbReference>
<dbReference type="CDD" id="cd17919">
    <property type="entry name" value="DEXHc_Snf"/>
    <property type="match status" value="1"/>
</dbReference>
<dbReference type="Proteomes" id="UP000018466">
    <property type="component" value="Unassembled WGS sequence"/>
</dbReference>
<dbReference type="CDD" id="cd18793">
    <property type="entry name" value="SF2_C_SNF"/>
    <property type="match status" value="1"/>
</dbReference>
<feature type="domain" description="Helicase ATP-binding" evidence="2">
    <location>
        <begin position="292"/>
        <end position="451"/>
    </location>
</feature>
<dbReference type="SMART" id="SM00487">
    <property type="entry name" value="DEXDc"/>
    <property type="match status" value="1"/>
</dbReference>
<accession>A0AA36Y5F0</accession>
<evidence type="ECO:0000256" key="1">
    <source>
        <dbReference type="ARBA" id="ARBA00022801"/>
    </source>
</evidence>
<organism evidence="4 5">
    <name type="scientific">Stomatobaculum longum</name>
    <dbReference type="NCBI Taxonomy" id="796942"/>
    <lineage>
        <taxon>Bacteria</taxon>
        <taxon>Bacillati</taxon>
        <taxon>Bacillota</taxon>
        <taxon>Clostridia</taxon>
        <taxon>Lachnospirales</taxon>
        <taxon>Lachnospiraceae</taxon>
        <taxon>Stomatobaculum</taxon>
    </lineage>
</organism>
<dbReference type="Gene3D" id="3.40.50.10810">
    <property type="entry name" value="Tandem AAA-ATPase domain"/>
    <property type="match status" value="1"/>
</dbReference>
<dbReference type="InterPro" id="IPR010995">
    <property type="entry name" value="DNA_repair_Rad51/TF_NusA_a-hlx"/>
</dbReference>
<dbReference type="InterPro" id="IPR000330">
    <property type="entry name" value="SNF2_N"/>
</dbReference>
<evidence type="ECO:0000259" key="3">
    <source>
        <dbReference type="PROSITE" id="PS51194"/>
    </source>
</evidence>
<gene>
    <name evidence="4" type="ORF">HMPREF9623_00872</name>
</gene>
<dbReference type="GeneID" id="86940641"/>
<proteinExistence type="predicted"/>
<dbReference type="GO" id="GO:0016787">
    <property type="term" value="F:hydrolase activity"/>
    <property type="evidence" value="ECO:0007669"/>
    <property type="project" value="UniProtKB-KW"/>
</dbReference>
<dbReference type="SUPFAM" id="SSF52540">
    <property type="entry name" value="P-loop containing nucleoside triphosphate hydrolases"/>
    <property type="match status" value="2"/>
</dbReference>
<protein>
    <submittedName>
        <fullName evidence="4">Uncharacterized protein</fullName>
    </submittedName>
</protein>
<dbReference type="RefSeq" id="WP_009532705.1">
    <property type="nucleotide sequence ID" value="NZ_JH590862.1"/>
</dbReference>
<name>A0AA36Y5F0_9FIRM</name>
<dbReference type="SMART" id="SM00490">
    <property type="entry name" value="HELICc"/>
    <property type="match status" value="1"/>
</dbReference>
<reference evidence="4 5" key="1">
    <citation type="submission" date="2011-10" db="EMBL/GenBank/DDBJ databases">
        <title>The Genome Sequence of Lachnospiraceae bacterium ACC2.</title>
        <authorList>
            <consortium name="The Broad Institute Genome Sequencing Platform"/>
            <person name="Earl A."/>
            <person name="Ward D."/>
            <person name="Feldgarden M."/>
            <person name="Gevers D."/>
            <person name="Sizova M."/>
            <person name="Hazen A."/>
            <person name="Epstein S."/>
            <person name="Young S.K."/>
            <person name="Zeng Q."/>
            <person name="Gargeya S."/>
            <person name="Fitzgerald M."/>
            <person name="Haas B."/>
            <person name="Abouelleil A."/>
            <person name="Alvarado L."/>
            <person name="Arachchi H.M."/>
            <person name="Berlin A."/>
            <person name="Brown A."/>
            <person name="Chapman S.B."/>
            <person name="Chen Z."/>
            <person name="Dunbar C."/>
            <person name="Freedman E."/>
            <person name="Gearin G."/>
            <person name="Goldberg J."/>
            <person name="Griggs A."/>
            <person name="Gujja S."/>
            <person name="Heiman D."/>
            <person name="Howarth C."/>
            <person name="Larson L."/>
            <person name="Lui A."/>
            <person name="MacDonald P.J.P."/>
            <person name="Montmayeur A."/>
            <person name="Murphy C."/>
            <person name="Neiman D."/>
            <person name="Pearson M."/>
            <person name="Priest M."/>
            <person name="Roberts A."/>
            <person name="Saif S."/>
            <person name="Shea T."/>
            <person name="Shenoy N."/>
            <person name="Sisk P."/>
            <person name="Stolte C."/>
            <person name="Sykes S."/>
            <person name="Wortman J."/>
            <person name="Nusbaum C."/>
            <person name="Birren B."/>
        </authorList>
    </citation>
    <scope>NUCLEOTIDE SEQUENCE [LARGE SCALE GENOMIC DNA]</scope>
    <source>
        <strain evidence="4 5">ACC2</strain>
    </source>
</reference>
<dbReference type="PROSITE" id="PS51194">
    <property type="entry name" value="HELICASE_CTER"/>
    <property type="match status" value="1"/>
</dbReference>
<dbReference type="EMBL" id="AGEL01000006">
    <property type="protein sequence ID" value="EHO17273.1"/>
    <property type="molecule type" value="Genomic_DNA"/>
</dbReference>
<dbReference type="InterPro" id="IPR001650">
    <property type="entry name" value="Helicase_C-like"/>
</dbReference>
<dbReference type="InterPro" id="IPR038718">
    <property type="entry name" value="SNF2-like_sf"/>
</dbReference>